<organism evidence="1 2">
    <name type="scientific">Nezara viridula</name>
    <name type="common">Southern green stink bug</name>
    <name type="synonym">Cimex viridulus</name>
    <dbReference type="NCBI Taxonomy" id="85310"/>
    <lineage>
        <taxon>Eukaryota</taxon>
        <taxon>Metazoa</taxon>
        <taxon>Ecdysozoa</taxon>
        <taxon>Arthropoda</taxon>
        <taxon>Hexapoda</taxon>
        <taxon>Insecta</taxon>
        <taxon>Pterygota</taxon>
        <taxon>Neoptera</taxon>
        <taxon>Paraneoptera</taxon>
        <taxon>Hemiptera</taxon>
        <taxon>Heteroptera</taxon>
        <taxon>Panheteroptera</taxon>
        <taxon>Pentatomomorpha</taxon>
        <taxon>Pentatomoidea</taxon>
        <taxon>Pentatomidae</taxon>
        <taxon>Pentatominae</taxon>
        <taxon>Nezara</taxon>
    </lineage>
</organism>
<evidence type="ECO:0000313" key="2">
    <source>
        <dbReference type="Proteomes" id="UP001152798"/>
    </source>
</evidence>
<accession>A0A9P0EHJ9</accession>
<dbReference type="Proteomes" id="UP001152798">
    <property type="component" value="Chromosome 3"/>
</dbReference>
<keyword evidence="2" id="KW-1185">Reference proteome</keyword>
<name>A0A9P0EHJ9_NEZVI</name>
<proteinExistence type="predicted"/>
<sequence length="109" mass="12132">MLMTSSRMDLLKEGRRHSQIVVVQRGKDSDLWLVKERKTTAAALKSTPVSASSRVCVCVCACVSRSCSLLRIDCPAKATVYLGFTFRIAGIRRCRTYGNPTYQITQKSV</sequence>
<dbReference type="EMBL" id="OV725079">
    <property type="protein sequence ID" value="CAH1395487.1"/>
    <property type="molecule type" value="Genomic_DNA"/>
</dbReference>
<dbReference type="AlphaFoldDB" id="A0A9P0EHJ9"/>
<reference evidence="1" key="1">
    <citation type="submission" date="2022-01" db="EMBL/GenBank/DDBJ databases">
        <authorList>
            <person name="King R."/>
        </authorList>
    </citation>
    <scope>NUCLEOTIDE SEQUENCE</scope>
</reference>
<gene>
    <name evidence="1" type="ORF">NEZAVI_LOCUS5755</name>
</gene>
<evidence type="ECO:0000313" key="1">
    <source>
        <dbReference type="EMBL" id="CAH1395487.1"/>
    </source>
</evidence>
<protein>
    <submittedName>
        <fullName evidence="1">Uncharacterized protein</fullName>
    </submittedName>
</protein>